<feature type="compositionally biased region" description="Low complexity" evidence="1">
    <location>
        <begin position="217"/>
        <end position="234"/>
    </location>
</feature>
<dbReference type="Gene3D" id="1.20.1270.220">
    <property type="match status" value="1"/>
</dbReference>
<dbReference type="PANTHER" id="PTHR46136:SF1">
    <property type="entry name" value="TRANSCRIPTION FACTOR GTE11-RELATED"/>
    <property type="match status" value="1"/>
</dbReference>
<organism evidence="3">
    <name type="scientific">Betula platyphylla</name>
    <name type="common">Asian white birch</name>
    <dbReference type="NCBI Taxonomy" id="78630"/>
    <lineage>
        <taxon>Eukaryota</taxon>
        <taxon>Viridiplantae</taxon>
        <taxon>Streptophyta</taxon>
        <taxon>Embryophyta</taxon>
        <taxon>Tracheophyta</taxon>
        <taxon>Spermatophyta</taxon>
        <taxon>Magnoliopsida</taxon>
        <taxon>eudicotyledons</taxon>
        <taxon>Gunneridae</taxon>
        <taxon>Pentapetalae</taxon>
        <taxon>rosids</taxon>
        <taxon>fabids</taxon>
        <taxon>Fagales</taxon>
        <taxon>Betulaceae</taxon>
        <taxon>Betula</taxon>
    </lineage>
</organism>
<feature type="region of interest" description="Disordered" evidence="1">
    <location>
        <begin position="86"/>
        <end position="106"/>
    </location>
</feature>
<reference evidence="3" key="1">
    <citation type="journal article" date="2020" name="J. Integr. Plant">
        <title>Betula platyphylla BpHOX2 transcription factor binds to different cis-acting elements and confers osmotic tolerance.</title>
        <authorList>
            <person name="Tan Z."/>
            <person name="Wen X."/>
            <person name="Wang Y."/>
        </authorList>
    </citation>
    <scope>NUCLEOTIDE SEQUENCE</scope>
    <source>
        <strain evidence="3">BPChr03G13907</strain>
    </source>
</reference>
<dbReference type="PANTHER" id="PTHR46136">
    <property type="entry name" value="TRANSCRIPTION FACTOR GTE8"/>
    <property type="match status" value="1"/>
</dbReference>
<dbReference type="AlphaFoldDB" id="A0A7D7KH47"/>
<dbReference type="Pfam" id="PF17035">
    <property type="entry name" value="BET"/>
    <property type="match status" value="1"/>
</dbReference>
<sequence length="290" mass="31530">MSCLKRSSGSGRGDDARASLLGARASSASDARYLRALLRAPVLRLLLSLERQVWALERHSFFSNDFFPTYLQIGLLLSRSIVSRPSRPVHRSTTPTPPAAAVLPTPTPSHFEALAARECGEDEIEIEIDIDDLSDDTLFTLWKLLDDYLQEKQKNHPRAEPCEIELLNESGSSNSSMQPCKGNDPGDEDVDIGGNEPAISSYPSVEIEKDEAHRSSRCISSGNSSDSDSSSSSESESDGDKASSPANRSKVPENVESGAQLDEKTSVADPLEGNHECIFQIFSLAYLSIV</sequence>
<feature type="domain" description="NET" evidence="2">
    <location>
        <begin position="121"/>
        <end position="146"/>
    </location>
</feature>
<proteinExistence type="evidence at transcript level"/>
<dbReference type="InterPro" id="IPR052442">
    <property type="entry name" value="Env_Response_Regulator"/>
</dbReference>
<evidence type="ECO:0000256" key="1">
    <source>
        <dbReference type="SAM" id="MobiDB-lite"/>
    </source>
</evidence>
<evidence type="ECO:0000259" key="2">
    <source>
        <dbReference type="Pfam" id="PF17035"/>
    </source>
</evidence>
<dbReference type="InterPro" id="IPR038336">
    <property type="entry name" value="NET_sf"/>
</dbReference>
<evidence type="ECO:0000313" key="3">
    <source>
        <dbReference type="EMBL" id="QMS43709.1"/>
    </source>
</evidence>
<dbReference type="InterPro" id="IPR027353">
    <property type="entry name" value="NET_dom"/>
</dbReference>
<protein>
    <submittedName>
        <fullName evidence="3">Tymovirus-like 45/70Kd protein</fullName>
    </submittedName>
</protein>
<feature type="region of interest" description="Disordered" evidence="1">
    <location>
        <begin position="169"/>
        <end position="272"/>
    </location>
</feature>
<feature type="compositionally biased region" description="Low complexity" evidence="1">
    <location>
        <begin position="86"/>
        <end position="104"/>
    </location>
</feature>
<name>A0A7D7KH47_BETPL</name>
<dbReference type="EMBL" id="MT590730">
    <property type="protein sequence ID" value="QMS43709.1"/>
    <property type="molecule type" value="mRNA"/>
</dbReference>
<accession>A0A7D7KH47</accession>